<dbReference type="EMBL" id="LPWE01000010">
    <property type="protein sequence ID" value="ODR95735.1"/>
    <property type="molecule type" value="Genomic_DNA"/>
</dbReference>
<reference evidence="4 5" key="1">
    <citation type="journal article" date="2016" name="Environ. Microbiol.">
        <title>New Methyloceanibacter diversity from North Sea sediments includes methanotroph containing solely the soluble methane monooxygenase.</title>
        <authorList>
            <person name="Vekeman B."/>
            <person name="Kerckhof F.M."/>
            <person name="Cremers G."/>
            <person name="de Vos P."/>
            <person name="Vandamme P."/>
            <person name="Boon N."/>
            <person name="Op den Camp H.J."/>
            <person name="Heylen K."/>
        </authorList>
    </citation>
    <scope>NUCLEOTIDE SEQUENCE [LARGE SCALE GENOMIC DNA]</scope>
    <source>
        <strain evidence="4 5">R-67176</strain>
    </source>
</reference>
<feature type="domain" description="VWFA" evidence="3">
    <location>
        <begin position="40"/>
        <end position="217"/>
    </location>
</feature>
<dbReference type="RefSeq" id="WP_069443928.1">
    <property type="nucleotide sequence ID" value="NZ_LPWE01000010.1"/>
</dbReference>
<sequence length="336" mass="36977">MSRFPLRYAIHEHRFWLLAAALLLVVVALFLPRVTLTRKAYDVMAFVDVTASMNARDGVLNGQPVSRLDFVKDRLEGLIAELPCQSRLGLGIFTARRVFVLFEPIEVCENFSSLDSAIDALDWRMGWEGDSYVALGVYDALAVAKTFDDAVVFFTDGHEAPPLPWTGLPPFEGKPGEVPGLIVGVGGKTLVPLLKYDDSGREVGNLGPYDVLQENRFGPPPPDASSRPGWHPRQAPFGDFPVDNNNHMSSVKEEHLEAIAAVTGLTYAHLGSTGALVKDFERVTPGREVRVATDVRAYPAGLALLLLVILFGVLPLRERIARRRPHSKPTLNEVYP</sequence>
<keyword evidence="5" id="KW-1185">Reference proteome</keyword>
<keyword evidence="2" id="KW-0472">Membrane</keyword>
<dbReference type="STRING" id="1774970.AUC70_02300"/>
<proteinExistence type="predicted"/>
<organism evidence="4 5">
    <name type="scientific">Methyloceanibacter stevinii</name>
    <dbReference type="NCBI Taxonomy" id="1774970"/>
    <lineage>
        <taxon>Bacteria</taxon>
        <taxon>Pseudomonadati</taxon>
        <taxon>Pseudomonadota</taxon>
        <taxon>Alphaproteobacteria</taxon>
        <taxon>Hyphomicrobiales</taxon>
        <taxon>Hyphomicrobiaceae</taxon>
        <taxon>Methyloceanibacter</taxon>
    </lineage>
</organism>
<dbReference type="Proteomes" id="UP000094172">
    <property type="component" value="Unassembled WGS sequence"/>
</dbReference>
<feature type="transmembrane region" description="Helical" evidence="2">
    <location>
        <begin position="258"/>
        <end position="277"/>
    </location>
</feature>
<gene>
    <name evidence="4" type="ORF">AUC70_02300</name>
</gene>
<dbReference type="SUPFAM" id="SSF53300">
    <property type="entry name" value="vWA-like"/>
    <property type="match status" value="1"/>
</dbReference>
<feature type="transmembrane region" description="Helical" evidence="2">
    <location>
        <begin position="297"/>
        <end position="316"/>
    </location>
</feature>
<dbReference type="Gene3D" id="3.40.50.410">
    <property type="entry name" value="von Willebrand factor, type A domain"/>
    <property type="match status" value="1"/>
</dbReference>
<accession>A0A1E3VQD7</accession>
<dbReference type="SMART" id="SM00327">
    <property type="entry name" value="VWA"/>
    <property type="match status" value="1"/>
</dbReference>
<keyword evidence="2" id="KW-0812">Transmembrane</keyword>
<evidence type="ECO:0000259" key="3">
    <source>
        <dbReference type="SMART" id="SM00327"/>
    </source>
</evidence>
<name>A0A1E3VQD7_9HYPH</name>
<evidence type="ECO:0000256" key="1">
    <source>
        <dbReference type="SAM" id="MobiDB-lite"/>
    </source>
</evidence>
<keyword evidence="2" id="KW-1133">Transmembrane helix</keyword>
<feature type="region of interest" description="Disordered" evidence="1">
    <location>
        <begin position="215"/>
        <end position="234"/>
    </location>
</feature>
<evidence type="ECO:0000313" key="4">
    <source>
        <dbReference type="EMBL" id="ODR95735.1"/>
    </source>
</evidence>
<dbReference type="AlphaFoldDB" id="A0A1E3VQD7"/>
<feature type="transmembrane region" description="Helical" evidence="2">
    <location>
        <begin position="15"/>
        <end position="36"/>
    </location>
</feature>
<protein>
    <recommendedName>
        <fullName evidence="3">VWFA domain-containing protein</fullName>
    </recommendedName>
</protein>
<dbReference type="InterPro" id="IPR036465">
    <property type="entry name" value="vWFA_dom_sf"/>
</dbReference>
<evidence type="ECO:0000313" key="5">
    <source>
        <dbReference type="Proteomes" id="UP000094172"/>
    </source>
</evidence>
<dbReference type="InterPro" id="IPR002035">
    <property type="entry name" value="VWF_A"/>
</dbReference>
<evidence type="ECO:0000256" key="2">
    <source>
        <dbReference type="SAM" id="Phobius"/>
    </source>
</evidence>
<comment type="caution">
    <text evidence="4">The sequence shown here is derived from an EMBL/GenBank/DDBJ whole genome shotgun (WGS) entry which is preliminary data.</text>
</comment>